<keyword evidence="5" id="KW-0670">Pyruvate</keyword>
<dbReference type="GO" id="GO:0016301">
    <property type="term" value="F:kinase activity"/>
    <property type="evidence" value="ECO:0007669"/>
    <property type="project" value="InterPro"/>
</dbReference>
<sequence>MKIKQRRFDNYNPYGDLGDPETTGTLPNGTDYDLGTPNMGRSENISLVAANSSLDQCLVLKIKWRPNDDGQTVTTISRLTFILEQNVYEFNQVESYKPSADLLGRPGRITEYGSSSSKLKLVIMSPYRRARIVFNGHMRHVSSGTELVGSDQEPRLVYLKLSCVMSPVSGIYDFHDQIDENCLRQIYKQKKLTRPFNEVVSDLVLHDRHEQRFRFNGEYLLIDNGNQPAIKTQASIEIRGYHNRHFLTSDKELKDIKTKRLYAYANNGQAFQIGSRMLLDTDEIDFGYTAFHSHPRVSYIEKPFKLEGNLSEDMKKFSLEISGQECNVHCTGERYFQNWFKLEFIGKPGWAWLSLDDELEESPGEIEAMRRCREGQEASIKLGKVCRIVHVKPDQKPLVVTIEDECCESSQLVGAKAASLAQLHRFVATRDKSDFRVPQAIVLTRSAHDLVLEENENLRAAIDSLQQLLASGDLSNLQDECKKVQDLVSAASLPEAVADKLWQSLQNKYRTDEGTTFAVRSSSWGEDEADMSAAGQLTTVLSVTYSMEEISRAVMVCFASKFSYENIEYKRQHGQPIDMPMAVVVQRMISCDKAGVMFTCDPTNGDETITTITANYGLGESVVSAQADPDSIKVRVGLKPDDFSIDLPHSADLAERSFTIEEVTVGRKELIIDNEDESHSHYDQYDKSKCCLSDEEILQLAKCGQEIKRYFWSQRRDIEWGYKGGQLHLFQSRPVTGLDSFTQEELLHELDKLLPGELNFYTRANVGEVMPYGIKPLSLSFSIAFWSIIGYRLRLKFLPNDFHYTPQVVVDFFYLKYHALFSCSSSMFLSLDSDEKSVLTKSLEIGFFGREIGPRPDLVESSRGLVRATPPFAGTRFMLSTWQLRLMPVRTVERQLPIMMRLREDIRDLKLAKGYESNKLLGLYNQMCAVTRYLETCWSNHIVVIVLATESNVSLYGILSKYIQDAKQLCAATNRFLAISPDVISAEIPKRVRKIAELVRARGLVESQEFVKMSSGDALEFLLNEANENKPLRLAFNDFMAKFGHRNYNEFELAEQAWRENPAQVVEMIQKNCSALMEEKEQKDDQRDKTIDDVIKSLGLKLTFSDSLRIRNLLAPKCQLMLSLREKTKNILVMFNDCLRESSRMLARELVCHQRIPDEDLLYYVAFDELKPLVLDYQPAVVMQAVKRRQLFKRMFSEVWKFDEIFSEVVPNHMKPRKEVDETIAQAPKLFGTPASSGKVKGRVCRVEGHKELDKVRPGTILLTHSTDIAFSPVFPMISGIITEVGGLVSHGAVVAREYGLPSLIGIPDVMRILEDDEEIILDADNGIIVRLSKELCSGDTDAI</sequence>
<gene>
    <name evidence="5" type="primary">pps_2</name>
    <name evidence="5" type="ORF">g.18904</name>
</gene>
<dbReference type="SUPFAM" id="SSF56059">
    <property type="entry name" value="Glutathione synthetase ATP-binding domain-like"/>
    <property type="match status" value="1"/>
</dbReference>
<dbReference type="InterPro" id="IPR013815">
    <property type="entry name" value="ATP_grasp_subdomain_1"/>
</dbReference>
<name>A0A6G1SNY1_9ACAR</name>
<feature type="region of interest" description="Disordered" evidence="2">
    <location>
        <begin position="1"/>
        <end position="32"/>
    </location>
</feature>
<dbReference type="Gene3D" id="3.30.1490.20">
    <property type="entry name" value="ATP-grasp fold, A domain"/>
    <property type="match status" value="1"/>
</dbReference>
<dbReference type="InterPro" id="IPR036637">
    <property type="entry name" value="Phosphohistidine_dom_sf"/>
</dbReference>
<dbReference type="Pfam" id="PF01326">
    <property type="entry name" value="PPDK_N"/>
    <property type="match status" value="1"/>
</dbReference>
<reference evidence="5" key="1">
    <citation type="submission" date="2018-10" db="EMBL/GenBank/DDBJ databases">
        <title>Transcriptome assembly of Aceria tosichella (Wheat curl mite) Type 2.</title>
        <authorList>
            <person name="Scully E.D."/>
            <person name="Geib S.M."/>
            <person name="Palmer N.A."/>
            <person name="Gupta A.K."/>
            <person name="Sarath G."/>
            <person name="Tatineni S."/>
        </authorList>
    </citation>
    <scope>NUCLEOTIDE SEQUENCE</scope>
    <source>
        <strain evidence="5">LincolnNE</strain>
    </source>
</reference>
<dbReference type="PANTHER" id="PTHR43615">
    <property type="entry name" value="PHOSPHOENOLPYRUVATE SYNTHASE-RELATED"/>
    <property type="match status" value="1"/>
</dbReference>
<dbReference type="Pfam" id="PF00391">
    <property type="entry name" value="PEP-utilizers"/>
    <property type="match status" value="1"/>
</dbReference>
<protein>
    <submittedName>
        <fullName evidence="5">Putative phosphoenolpyruvate synthase</fullName>
    </submittedName>
</protein>
<dbReference type="Gene3D" id="3.30.470.20">
    <property type="entry name" value="ATP-grasp fold, B domain"/>
    <property type="match status" value="1"/>
</dbReference>
<dbReference type="EMBL" id="GGYP01007463">
    <property type="protein sequence ID" value="MDE52234.1"/>
    <property type="molecule type" value="Transcribed_RNA"/>
</dbReference>
<evidence type="ECO:0000256" key="1">
    <source>
        <dbReference type="ARBA" id="ARBA00007837"/>
    </source>
</evidence>
<proteinExistence type="inferred from homology"/>
<feature type="domain" description="PEP-utilising enzyme mobile" evidence="3">
    <location>
        <begin position="1257"/>
        <end position="1327"/>
    </location>
</feature>
<evidence type="ECO:0000256" key="2">
    <source>
        <dbReference type="SAM" id="MobiDB-lite"/>
    </source>
</evidence>
<dbReference type="PANTHER" id="PTHR43615:SF1">
    <property type="entry name" value="PPDK_N DOMAIN-CONTAINING PROTEIN"/>
    <property type="match status" value="1"/>
</dbReference>
<dbReference type="InterPro" id="IPR051549">
    <property type="entry name" value="PEP_Utilizing_Enz"/>
</dbReference>
<organism evidence="5">
    <name type="scientific">Aceria tosichella</name>
    <name type="common">wheat curl mite</name>
    <dbReference type="NCBI Taxonomy" id="561515"/>
    <lineage>
        <taxon>Eukaryota</taxon>
        <taxon>Metazoa</taxon>
        <taxon>Ecdysozoa</taxon>
        <taxon>Arthropoda</taxon>
        <taxon>Chelicerata</taxon>
        <taxon>Arachnida</taxon>
        <taxon>Acari</taxon>
        <taxon>Acariformes</taxon>
        <taxon>Trombidiformes</taxon>
        <taxon>Prostigmata</taxon>
        <taxon>Eupodina</taxon>
        <taxon>Eriophyoidea</taxon>
        <taxon>Eriophyidae</taxon>
        <taxon>Eriophyinae</taxon>
        <taxon>Aceriini</taxon>
        <taxon>Aceria</taxon>
    </lineage>
</organism>
<evidence type="ECO:0000313" key="5">
    <source>
        <dbReference type="EMBL" id="MDE52234.1"/>
    </source>
</evidence>
<feature type="domain" description="Pyruvate phosphate dikinase AMP/ATP-binding" evidence="4">
    <location>
        <begin position="411"/>
        <end position="744"/>
    </location>
</feature>
<dbReference type="InterPro" id="IPR002192">
    <property type="entry name" value="PPDK_AMP/ATP-bd"/>
</dbReference>
<dbReference type="InterPro" id="IPR008279">
    <property type="entry name" value="PEP-util_enz_mobile_dom"/>
</dbReference>
<comment type="similarity">
    <text evidence="1">Belongs to the PEP-utilizing enzyme family.</text>
</comment>
<dbReference type="GO" id="GO:0005524">
    <property type="term" value="F:ATP binding"/>
    <property type="evidence" value="ECO:0007669"/>
    <property type="project" value="InterPro"/>
</dbReference>
<dbReference type="SUPFAM" id="SSF52009">
    <property type="entry name" value="Phosphohistidine domain"/>
    <property type="match status" value="1"/>
</dbReference>
<evidence type="ECO:0000259" key="4">
    <source>
        <dbReference type="Pfam" id="PF01326"/>
    </source>
</evidence>
<evidence type="ECO:0000259" key="3">
    <source>
        <dbReference type="Pfam" id="PF00391"/>
    </source>
</evidence>
<accession>A0A6G1SNY1</accession>
<dbReference type="Gene3D" id="3.50.30.10">
    <property type="entry name" value="Phosphohistidine domain"/>
    <property type="match status" value="1"/>
</dbReference>